<dbReference type="NCBIfam" id="TIGR02605">
    <property type="entry name" value="CxxC_CxxC_SSSS"/>
    <property type="match status" value="1"/>
</dbReference>
<dbReference type="EMBL" id="LR798333">
    <property type="protein sequence ID" value="CAB5224222.1"/>
    <property type="molecule type" value="Genomic_DNA"/>
</dbReference>
<organism evidence="2">
    <name type="scientific">uncultured Caudovirales phage</name>
    <dbReference type="NCBI Taxonomy" id="2100421"/>
    <lineage>
        <taxon>Viruses</taxon>
        <taxon>Duplodnaviria</taxon>
        <taxon>Heunggongvirae</taxon>
        <taxon>Uroviricota</taxon>
        <taxon>Caudoviricetes</taxon>
        <taxon>Peduoviridae</taxon>
        <taxon>Maltschvirus</taxon>
        <taxon>Maltschvirus maltsch</taxon>
    </lineage>
</organism>
<reference evidence="2" key="1">
    <citation type="submission" date="2020-05" db="EMBL/GenBank/DDBJ databases">
        <authorList>
            <person name="Chiriac C."/>
            <person name="Salcher M."/>
            <person name="Ghai R."/>
            <person name="Kavagutti S V."/>
        </authorList>
    </citation>
    <scope>NUCLEOTIDE SEQUENCE</scope>
</reference>
<evidence type="ECO:0000313" key="2">
    <source>
        <dbReference type="EMBL" id="CAB5224222.1"/>
    </source>
</evidence>
<dbReference type="PANTHER" id="PTHR34404:SF3">
    <property type="entry name" value="REGULATORY PROTEIN, FMDB FAMILY"/>
    <property type="match status" value="1"/>
</dbReference>
<feature type="domain" description="Putative regulatory protein FmdB zinc ribbon" evidence="1">
    <location>
        <begin position="1"/>
        <end position="41"/>
    </location>
</feature>
<gene>
    <name evidence="2" type="ORF">UFOVP394_36</name>
</gene>
<dbReference type="InterPro" id="IPR013429">
    <property type="entry name" value="Regulatory_FmdB_Zinc_ribbon"/>
</dbReference>
<dbReference type="PANTHER" id="PTHR34404">
    <property type="entry name" value="REGULATORY PROTEIN, FMDB FAMILY"/>
    <property type="match status" value="1"/>
</dbReference>
<name>A0A6J7X1Y6_9CAUD</name>
<dbReference type="Pfam" id="PF09723">
    <property type="entry name" value="Zn_ribbon_8"/>
    <property type="match status" value="1"/>
</dbReference>
<accession>A0A6J7X1Y6</accession>
<proteinExistence type="predicted"/>
<sequence>MPIYEYRCGDCGAREEHTHSMTQLYNPKCEKCGRWMRMVYTPAAIVFTGKGWAKKDRAKKEGK</sequence>
<protein>
    <submittedName>
        <fullName evidence="2">CxxC_CxxC_SSSS, putative regulatory protein, FmdB family</fullName>
    </submittedName>
</protein>
<evidence type="ECO:0000259" key="1">
    <source>
        <dbReference type="SMART" id="SM00834"/>
    </source>
</evidence>
<dbReference type="SMART" id="SM00834">
    <property type="entry name" value="CxxC_CXXC_SSSS"/>
    <property type="match status" value="1"/>
</dbReference>